<protein>
    <submittedName>
        <fullName evidence="2">Uncharacterized protein</fullName>
    </submittedName>
</protein>
<feature type="chain" id="PRO_5038833236" evidence="1">
    <location>
        <begin position="18"/>
        <end position="476"/>
    </location>
</feature>
<keyword evidence="1" id="KW-0732">Signal</keyword>
<reference evidence="2" key="1">
    <citation type="journal article" date="2019" name="bioRxiv">
        <title>The Genome of the Zebra Mussel, Dreissena polymorpha: A Resource for Invasive Species Research.</title>
        <authorList>
            <person name="McCartney M.A."/>
            <person name="Auch B."/>
            <person name="Kono T."/>
            <person name="Mallez S."/>
            <person name="Zhang Y."/>
            <person name="Obille A."/>
            <person name="Becker A."/>
            <person name="Abrahante J.E."/>
            <person name="Garbe J."/>
            <person name="Badalamenti J.P."/>
            <person name="Herman A."/>
            <person name="Mangelson H."/>
            <person name="Liachko I."/>
            <person name="Sullivan S."/>
            <person name="Sone E.D."/>
            <person name="Koren S."/>
            <person name="Silverstein K.A.T."/>
            <person name="Beckman K.B."/>
            <person name="Gohl D.M."/>
        </authorList>
    </citation>
    <scope>NUCLEOTIDE SEQUENCE</scope>
    <source>
        <strain evidence="2">Duluth1</strain>
        <tissue evidence="2">Whole animal</tissue>
    </source>
</reference>
<organism evidence="2 3">
    <name type="scientific">Dreissena polymorpha</name>
    <name type="common">Zebra mussel</name>
    <name type="synonym">Mytilus polymorpha</name>
    <dbReference type="NCBI Taxonomy" id="45954"/>
    <lineage>
        <taxon>Eukaryota</taxon>
        <taxon>Metazoa</taxon>
        <taxon>Spiralia</taxon>
        <taxon>Lophotrochozoa</taxon>
        <taxon>Mollusca</taxon>
        <taxon>Bivalvia</taxon>
        <taxon>Autobranchia</taxon>
        <taxon>Heteroconchia</taxon>
        <taxon>Euheterodonta</taxon>
        <taxon>Imparidentia</taxon>
        <taxon>Neoheterodontei</taxon>
        <taxon>Myida</taxon>
        <taxon>Dreissenoidea</taxon>
        <taxon>Dreissenidae</taxon>
        <taxon>Dreissena</taxon>
    </lineage>
</organism>
<feature type="signal peptide" evidence="1">
    <location>
        <begin position="1"/>
        <end position="17"/>
    </location>
</feature>
<evidence type="ECO:0000313" key="2">
    <source>
        <dbReference type="EMBL" id="KAH3704339.1"/>
    </source>
</evidence>
<evidence type="ECO:0000256" key="1">
    <source>
        <dbReference type="SAM" id="SignalP"/>
    </source>
</evidence>
<reference evidence="2" key="2">
    <citation type="submission" date="2020-11" db="EMBL/GenBank/DDBJ databases">
        <authorList>
            <person name="McCartney M.A."/>
            <person name="Auch B."/>
            <person name="Kono T."/>
            <person name="Mallez S."/>
            <person name="Becker A."/>
            <person name="Gohl D.M."/>
            <person name="Silverstein K.A.T."/>
            <person name="Koren S."/>
            <person name="Bechman K.B."/>
            <person name="Herman A."/>
            <person name="Abrahante J.E."/>
            <person name="Garbe J."/>
        </authorList>
    </citation>
    <scope>NUCLEOTIDE SEQUENCE</scope>
    <source>
        <strain evidence="2">Duluth1</strain>
        <tissue evidence="2">Whole animal</tissue>
    </source>
</reference>
<dbReference type="AlphaFoldDB" id="A0A9D3YNZ4"/>
<dbReference type="Proteomes" id="UP000828390">
    <property type="component" value="Unassembled WGS sequence"/>
</dbReference>
<evidence type="ECO:0000313" key="3">
    <source>
        <dbReference type="Proteomes" id="UP000828390"/>
    </source>
</evidence>
<comment type="caution">
    <text evidence="2">The sequence shown here is derived from an EMBL/GenBank/DDBJ whole genome shotgun (WGS) entry which is preliminary data.</text>
</comment>
<accession>A0A9D3YNZ4</accession>
<proteinExistence type="predicted"/>
<keyword evidence="3" id="KW-1185">Reference proteome</keyword>
<name>A0A9D3YNZ4_DREPO</name>
<sequence length="476" mass="52601">MIGIAITTLLLLPGIFATVCKDEPNGIWLADAAYSCKYLYQFYPEDEYLGIYAARVRLCRQPLTRCCEACTKLGAYNTTAQVSEIAQPLTAATPCTDQPEGVWTGVGSRDCKYLTRYYPEDRIWGVYAAKETLCADRQTRCCASCKRISEGESFPTIPTAATPKATEHAPQTYTREEPSFQDKCTDQCLSGVGGTVPGSTCAWLLDRKRLTMKSATNFCNNGFARGCARSCNELKKMAVDVPSSAQYVQKGACTDLPEGVWIADGSRDCKYLTRLYPEDRIWGVYAARERLCADPSTRCCASCKVVKAEFGGVAEQEVAVPDVVIVPLSATSTSKNTDCKDSFVTYGKLTVTCSELRRVESDLYSSRKQLCATQREKCCITCKHINAEKPYTIAKNGENEVFQLEVSQAGNAFRLTGNDVSINVPVSAKTLQESPVVVMQRTLGEFIRRQNQDREKLLSLFKSLSNLVPTNKKIKN</sequence>
<dbReference type="EMBL" id="JAIWYP010000015">
    <property type="protein sequence ID" value="KAH3704339.1"/>
    <property type="molecule type" value="Genomic_DNA"/>
</dbReference>
<gene>
    <name evidence="2" type="ORF">DPMN_079395</name>
</gene>